<reference evidence="10" key="2">
    <citation type="journal article" date="2008" name="Genome Biol.">
        <title>Improved genome assembly and evidence-based global gene model set for the chordate Ciona intestinalis: new insight into intron and operon populations.</title>
        <authorList>
            <person name="Satou Y."/>
            <person name="Mineta K."/>
            <person name="Ogasawara M."/>
            <person name="Sasakura Y."/>
            <person name="Shoguchi E."/>
            <person name="Ueno K."/>
            <person name="Yamada L."/>
            <person name="Matsumoto J."/>
            <person name="Wasserscheid J."/>
            <person name="Dewar K."/>
            <person name="Wiley G.B."/>
            <person name="Macmil S.L."/>
            <person name="Roe B.A."/>
            <person name="Zeller R.W."/>
            <person name="Hastings K.E."/>
            <person name="Lemaire P."/>
            <person name="Lindquist E."/>
            <person name="Endo T."/>
            <person name="Hotta K."/>
            <person name="Inaba K."/>
        </authorList>
    </citation>
    <scope>NUCLEOTIDE SEQUENCE [LARGE SCALE GENOMIC DNA]</scope>
    <source>
        <strain evidence="10">wild type</strain>
    </source>
</reference>
<name>F6W4M3_CIOIN</name>
<evidence type="ECO:0000313" key="11">
    <source>
        <dbReference type="Proteomes" id="UP000008144"/>
    </source>
</evidence>
<evidence type="ECO:0000256" key="2">
    <source>
        <dbReference type="ARBA" id="ARBA00013064"/>
    </source>
</evidence>
<protein>
    <recommendedName>
        <fullName evidence="2">protein-tyrosine-phosphatase</fullName>
        <ecNumber evidence="2">3.1.3.48</ecNumber>
    </recommendedName>
</protein>
<evidence type="ECO:0000256" key="6">
    <source>
        <dbReference type="ARBA" id="ARBA00022912"/>
    </source>
</evidence>
<dbReference type="PANTHER" id="PTHR45983:SF2">
    <property type="entry name" value="PROTEIN-TYROSINE-PHOSPHATASE"/>
    <property type="match status" value="1"/>
</dbReference>
<dbReference type="PROSITE" id="PS50055">
    <property type="entry name" value="TYR_PHOSPHATASE_PTP"/>
    <property type="match status" value="1"/>
</dbReference>
<dbReference type="InParanoid" id="F6W4M3"/>
<dbReference type="STRING" id="7719.ENSCINP00000016351"/>
<evidence type="ECO:0000256" key="1">
    <source>
        <dbReference type="ARBA" id="ARBA00004496"/>
    </source>
</evidence>
<reference evidence="10" key="3">
    <citation type="submission" date="2025-08" db="UniProtKB">
        <authorList>
            <consortium name="Ensembl"/>
        </authorList>
    </citation>
    <scope>IDENTIFICATION</scope>
</reference>
<reference evidence="11" key="1">
    <citation type="journal article" date="2002" name="Science">
        <title>The draft genome of Ciona intestinalis: insights into chordate and vertebrate origins.</title>
        <authorList>
            <person name="Dehal P."/>
            <person name="Satou Y."/>
            <person name="Campbell R.K."/>
            <person name="Chapman J."/>
            <person name="Degnan B."/>
            <person name="De Tomaso A."/>
            <person name="Davidson B."/>
            <person name="Di Gregorio A."/>
            <person name="Gelpke M."/>
            <person name="Goodstein D.M."/>
            <person name="Harafuji N."/>
            <person name="Hastings K.E."/>
            <person name="Ho I."/>
            <person name="Hotta K."/>
            <person name="Huang W."/>
            <person name="Kawashima T."/>
            <person name="Lemaire P."/>
            <person name="Martinez D."/>
            <person name="Meinertzhagen I.A."/>
            <person name="Necula S."/>
            <person name="Nonaka M."/>
            <person name="Putnam N."/>
            <person name="Rash S."/>
            <person name="Saiga H."/>
            <person name="Satake M."/>
            <person name="Terry A."/>
            <person name="Yamada L."/>
            <person name="Wang H.G."/>
            <person name="Awazu S."/>
            <person name="Azumi K."/>
            <person name="Boore J."/>
            <person name="Branno M."/>
            <person name="Chin-Bow S."/>
            <person name="DeSantis R."/>
            <person name="Doyle S."/>
            <person name="Francino P."/>
            <person name="Keys D.N."/>
            <person name="Haga S."/>
            <person name="Hayashi H."/>
            <person name="Hino K."/>
            <person name="Imai K.S."/>
            <person name="Inaba K."/>
            <person name="Kano S."/>
            <person name="Kobayashi K."/>
            <person name="Kobayashi M."/>
            <person name="Lee B.I."/>
            <person name="Makabe K.W."/>
            <person name="Manohar C."/>
            <person name="Matassi G."/>
            <person name="Medina M."/>
            <person name="Mochizuki Y."/>
            <person name="Mount S."/>
            <person name="Morishita T."/>
            <person name="Miura S."/>
            <person name="Nakayama A."/>
            <person name="Nishizaka S."/>
            <person name="Nomoto H."/>
            <person name="Ohta F."/>
            <person name="Oishi K."/>
            <person name="Rigoutsos I."/>
            <person name="Sano M."/>
            <person name="Sasaki A."/>
            <person name="Sasakura Y."/>
            <person name="Shoguchi E."/>
            <person name="Shin-i T."/>
            <person name="Spagnuolo A."/>
            <person name="Stainier D."/>
            <person name="Suzuki M.M."/>
            <person name="Tassy O."/>
            <person name="Takatori N."/>
            <person name="Tokuoka M."/>
            <person name="Yagi K."/>
            <person name="Yoshizaki F."/>
            <person name="Wada S."/>
            <person name="Zhang C."/>
            <person name="Hyatt P.D."/>
            <person name="Larimer F."/>
            <person name="Detter C."/>
            <person name="Doggett N."/>
            <person name="Glavina T."/>
            <person name="Hawkins T."/>
            <person name="Richardson P."/>
            <person name="Lucas S."/>
            <person name="Kohara Y."/>
            <person name="Levine M."/>
            <person name="Satoh N."/>
            <person name="Rokhsar D.S."/>
        </authorList>
    </citation>
    <scope>NUCLEOTIDE SEQUENCE [LARGE SCALE GENOMIC DNA]</scope>
</reference>
<dbReference type="EC" id="3.1.3.48" evidence="2"/>
<dbReference type="PANTHER" id="PTHR45983">
    <property type="entry name" value="TYROSINE PHOSPHATSE N18, PUTATIVE-RELATED"/>
    <property type="match status" value="1"/>
</dbReference>
<keyword evidence="11" id="KW-1185">Reference proteome</keyword>
<organism evidence="10 11">
    <name type="scientific">Ciona intestinalis</name>
    <name type="common">Transparent sea squirt</name>
    <name type="synonym">Ascidia intestinalis</name>
    <dbReference type="NCBI Taxonomy" id="7719"/>
    <lineage>
        <taxon>Eukaryota</taxon>
        <taxon>Metazoa</taxon>
        <taxon>Chordata</taxon>
        <taxon>Tunicata</taxon>
        <taxon>Ascidiacea</taxon>
        <taxon>Phlebobranchia</taxon>
        <taxon>Cionidae</taxon>
        <taxon>Ciona</taxon>
    </lineage>
</organism>
<dbReference type="PRINTS" id="PR00700">
    <property type="entry name" value="PRTYPHPHTASE"/>
</dbReference>
<dbReference type="SMART" id="SM00404">
    <property type="entry name" value="PTPc_motif"/>
    <property type="match status" value="1"/>
</dbReference>
<feature type="domain" description="Tyrosine-protein phosphatase" evidence="8">
    <location>
        <begin position="29"/>
        <end position="270"/>
    </location>
</feature>
<comment type="subcellular location">
    <subcellularLocation>
        <location evidence="1">Cytoplasm</location>
    </subcellularLocation>
</comment>
<dbReference type="OMA" id="REQRAYM"/>
<dbReference type="Ensembl" id="ENSCINT00000016351.3">
    <property type="protein sequence ID" value="ENSCINP00000016351.3"/>
    <property type="gene ID" value="ENSCING00000007991.3"/>
</dbReference>
<dbReference type="InterPro" id="IPR000242">
    <property type="entry name" value="PTP_cat"/>
</dbReference>
<dbReference type="FunFam" id="3.90.190.10:FF:000045">
    <property type="entry name" value="Tyrosine-protein phosphatase non-receptor type 12"/>
    <property type="match status" value="1"/>
</dbReference>
<dbReference type="EMBL" id="EAAA01002606">
    <property type="status" value="NOT_ANNOTATED_CDS"/>
    <property type="molecule type" value="Genomic_DNA"/>
</dbReference>
<proteinExistence type="inferred from homology"/>
<dbReference type="FunCoup" id="F6W4M3">
    <property type="interactions" value="17"/>
</dbReference>
<dbReference type="InterPro" id="IPR016130">
    <property type="entry name" value="Tyr_Pase_AS"/>
</dbReference>
<evidence type="ECO:0000256" key="3">
    <source>
        <dbReference type="ARBA" id="ARBA00022490"/>
    </source>
</evidence>
<keyword evidence="6" id="KW-0904">Protein phosphatase</keyword>
<evidence type="ECO:0000256" key="7">
    <source>
        <dbReference type="ARBA" id="ARBA00034734"/>
    </source>
</evidence>
<keyword evidence="4" id="KW-0597">Phosphoprotein</keyword>
<evidence type="ECO:0000313" key="10">
    <source>
        <dbReference type="Ensembl" id="ENSCINP00000016351.3"/>
    </source>
</evidence>
<dbReference type="GO" id="GO:0004726">
    <property type="term" value="F:non-membrane spanning protein tyrosine phosphatase activity"/>
    <property type="evidence" value="ECO:0007669"/>
    <property type="project" value="InterPro"/>
</dbReference>
<dbReference type="InterPro" id="IPR000387">
    <property type="entry name" value="Tyr_Pase_dom"/>
</dbReference>
<accession>F6W4M3</accession>
<dbReference type="GeneTree" id="ENSGT00940000164289"/>
<dbReference type="InterPro" id="IPR047170">
    <property type="entry name" value="PTN12/18/22"/>
</dbReference>
<feature type="domain" description="Tyrosine specific protein phosphatases" evidence="9">
    <location>
        <begin position="208"/>
        <end position="250"/>
    </location>
</feature>
<dbReference type="AlphaFoldDB" id="F6W4M3"/>
<dbReference type="PROSITE" id="PS00383">
    <property type="entry name" value="TYR_PHOSPHATASE_1"/>
    <property type="match status" value="1"/>
</dbReference>
<dbReference type="Gene3D" id="3.90.190.10">
    <property type="entry name" value="Protein tyrosine phosphatase superfamily"/>
    <property type="match status" value="1"/>
</dbReference>
<comment type="similarity">
    <text evidence="7">Belongs to the protein-tyrosine phosphatase family. Non-receptor class 4 subfamily.</text>
</comment>
<keyword evidence="3" id="KW-0963">Cytoplasm</keyword>
<dbReference type="SUPFAM" id="SSF52799">
    <property type="entry name" value="(Phosphotyrosine protein) phosphatases II"/>
    <property type="match status" value="1"/>
</dbReference>
<sequence>MSSTQDVIDDFINNAEKLYDQNIKGEDGFSVDFQKLKHLSASLKISSDSQYKSSAGEKPENKKKNRYKDILPFDTTRVKLSTINNASDYINASFIKGTDGKNSYIASQGPLPHTVTDFWRMLWEYRISTIVMVCREIELGKQKCERYWPQEQELKQYDDILIILTREENSEHGFVIRHLVVQRGQEKRKISQIQYKAWPDHGVPRIRDEILNMIKYARDIQPYSMDSQVPLCIHCSAGCGRTGAVLAIDYFRNLLLHKVCTCVDVCLLYT</sequence>
<evidence type="ECO:0000256" key="4">
    <source>
        <dbReference type="ARBA" id="ARBA00022553"/>
    </source>
</evidence>
<evidence type="ECO:0000259" key="9">
    <source>
        <dbReference type="PROSITE" id="PS50056"/>
    </source>
</evidence>
<dbReference type="PROSITE" id="PS50056">
    <property type="entry name" value="TYR_PHOSPHATASE_2"/>
    <property type="match status" value="1"/>
</dbReference>
<dbReference type="SMART" id="SM00194">
    <property type="entry name" value="PTPc"/>
    <property type="match status" value="1"/>
</dbReference>
<keyword evidence="5" id="KW-0378">Hydrolase</keyword>
<reference evidence="10" key="4">
    <citation type="submission" date="2025-09" db="UniProtKB">
        <authorList>
            <consortium name="Ensembl"/>
        </authorList>
    </citation>
    <scope>IDENTIFICATION</scope>
</reference>
<dbReference type="HOGENOM" id="CLU_001645_9_1_1"/>
<evidence type="ECO:0000256" key="5">
    <source>
        <dbReference type="ARBA" id="ARBA00022801"/>
    </source>
</evidence>
<dbReference type="GO" id="GO:0005737">
    <property type="term" value="C:cytoplasm"/>
    <property type="evidence" value="ECO:0007669"/>
    <property type="project" value="UniProtKB-SubCell"/>
</dbReference>
<dbReference type="InterPro" id="IPR003595">
    <property type="entry name" value="Tyr_Pase_cat"/>
</dbReference>
<dbReference type="Pfam" id="PF00102">
    <property type="entry name" value="Y_phosphatase"/>
    <property type="match status" value="1"/>
</dbReference>
<dbReference type="Proteomes" id="UP000008144">
    <property type="component" value="Chromosome 8"/>
</dbReference>
<evidence type="ECO:0000259" key="8">
    <source>
        <dbReference type="PROSITE" id="PS50055"/>
    </source>
</evidence>
<dbReference type="InterPro" id="IPR029021">
    <property type="entry name" value="Prot-tyrosine_phosphatase-like"/>
</dbReference>